<evidence type="ECO:0000313" key="1">
    <source>
        <dbReference type="EMBL" id="KAK8595914.1"/>
    </source>
</evidence>
<proteinExistence type="predicted"/>
<name>A0ABR2G5S2_9ROSI</name>
<reference evidence="1 2" key="1">
    <citation type="journal article" date="2024" name="G3 (Bethesda)">
        <title>Genome assembly of Hibiscus sabdariffa L. provides insights into metabolisms of medicinal natural products.</title>
        <authorList>
            <person name="Kim T."/>
        </authorList>
    </citation>
    <scope>NUCLEOTIDE SEQUENCE [LARGE SCALE GENOMIC DNA]</scope>
    <source>
        <strain evidence="1">TK-2024</strain>
        <tissue evidence="1">Old leaves</tissue>
    </source>
</reference>
<protein>
    <recommendedName>
        <fullName evidence="3">RNase H type-1 domain-containing protein</fullName>
    </recommendedName>
</protein>
<comment type="caution">
    <text evidence="1">The sequence shown here is derived from an EMBL/GenBank/DDBJ whole genome shotgun (WGS) entry which is preliminary data.</text>
</comment>
<dbReference type="Proteomes" id="UP001472677">
    <property type="component" value="Unassembled WGS sequence"/>
</dbReference>
<keyword evidence="2" id="KW-1185">Reference proteome</keyword>
<accession>A0ABR2G5S2</accession>
<sequence>MDAIKVLRNQLHKSNRTLLISYVRGLCNQNWRVSYTHIARRNNEVTDRLSKLASDSNLDVVLYDVPPTVVLPLLHTVDVV</sequence>
<evidence type="ECO:0000313" key="2">
    <source>
        <dbReference type="Proteomes" id="UP001472677"/>
    </source>
</evidence>
<dbReference type="EMBL" id="JBBPBM010000002">
    <property type="protein sequence ID" value="KAK8595914.1"/>
    <property type="molecule type" value="Genomic_DNA"/>
</dbReference>
<gene>
    <name evidence="1" type="ORF">V6N12_064421</name>
</gene>
<organism evidence="1 2">
    <name type="scientific">Hibiscus sabdariffa</name>
    <name type="common">roselle</name>
    <dbReference type="NCBI Taxonomy" id="183260"/>
    <lineage>
        <taxon>Eukaryota</taxon>
        <taxon>Viridiplantae</taxon>
        <taxon>Streptophyta</taxon>
        <taxon>Embryophyta</taxon>
        <taxon>Tracheophyta</taxon>
        <taxon>Spermatophyta</taxon>
        <taxon>Magnoliopsida</taxon>
        <taxon>eudicotyledons</taxon>
        <taxon>Gunneridae</taxon>
        <taxon>Pentapetalae</taxon>
        <taxon>rosids</taxon>
        <taxon>malvids</taxon>
        <taxon>Malvales</taxon>
        <taxon>Malvaceae</taxon>
        <taxon>Malvoideae</taxon>
        <taxon>Hibiscus</taxon>
    </lineage>
</organism>
<evidence type="ECO:0008006" key="3">
    <source>
        <dbReference type="Google" id="ProtNLM"/>
    </source>
</evidence>